<dbReference type="PANTHER" id="PTHR28165">
    <property type="entry name" value="NON-CLASSICAL EXPORT PROTEIN 2-RELATED"/>
    <property type="match status" value="1"/>
</dbReference>
<dbReference type="GO" id="GO:0032126">
    <property type="term" value="C:eisosome"/>
    <property type="evidence" value="ECO:0007669"/>
    <property type="project" value="TreeGrafter"/>
</dbReference>
<evidence type="ECO:0000256" key="4">
    <source>
        <dbReference type="ARBA" id="ARBA00023136"/>
    </source>
</evidence>
<dbReference type="EMBL" id="FJUY01000013">
    <property type="protein sequence ID" value="CZT22217.1"/>
    <property type="molecule type" value="Genomic_DNA"/>
</dbReference>
<evidence type="ECO:0000313" key="7">
    <source>
        <dbReference type="EMBL" id="CZT22217.1"/>
    </source>
</evidence>
<dbReference type="InterPro" id="IPR052649">
    <property type="entry name" value="NCE102-like"/>
</dbReference>
<gene>
    <name evidence="7" type="ORF">RCC_08086</name>
</gene>
<feature type="transmembrane region" description="Helical" evidence="5">
    <location>
        <begin position="66"/>
        <end position="89"/>
    </location>
</feature>
<dbReference type="GO" id="GO:0070941">
    <property type="term" value="P:eisosome assembly"/>
    <property type="evidence" value="ECO:0007669"/>
    <property type="project" value="TreeGrafter"/>
</dbReference>
<dbReference type="GeneID" id="35603187"/>
<keyword evidence="4 5" id="KW-0472">Membrane</keyword>
<dbReference type="GO" id="GO:0072659">
    <property type="term" value="P:protein localization to plasma membrane"/>
    <property type="evidence" value="ECO:0007669"/>
    <property type="project" value="TreeGrafter"/>
</dbReference>
<comment type="subcellular location">
    <subcellularLocation>
        <location evidence="1">Membrane</location>
        <topology evidence="1">Multi-pass membrane protein</topology>
    </subcellularLocation>
</comment>
<feature type="domain" description="MARVEL" evidence="6">
    <location>
        <begin position="5"/>
        <end position="140"/>
    </location>
</feature>
<keyword evidence="8" id="KW-1185">Reference proteome</keyword>
<evidence type="ECO:0000259" key="6">
    <source>
        <dbReference type="Pfam" id="PF01284"/>
    </source>
</evidence>
<dbReference type="STRING" id="112498.A0A2D3VBM8"/>
<dbReference type="RefSeq" id="XP_023629106.1">
    <property type="nucleotide sequence ID" value="XM_023773338.1"/>
</dbReference>
<dbReference type="GO" id="GO:0005886">
    <property type="term" value="C:plasma membrane"/>
    <property type="evidence" value="ECO:0007669"/>
    <property type="project" value="TreeGrafter"/>
</dbReference>
<keyword evidence="3 5" id="KW-1133">Transmembrane helix</keyword>
<keyword evidence="2 5" id="KW-0812">Transmembrane</keyword>
<accession>A0A2D3VBM8</accession>
<dbReference type="PANTHER" id="PTHR28165:SF1">
    <property type="entry name" value="NON-CLASSICAL EXPORT PROTEIN 2-RELATED"/>
    <property type="match status" value="1"/>
</dbReference>
<name>A0A2D3VBM8_9PEZI</name>
<evidence type="ECO:0000313" key="8">
    <source>
        <dbReference type="Proteomes" id="UP000225277"/>
    </source>
</evidence>
<feature type="transmembrane region" description="Helical" evidence="5">
    <location>
        <begin position="35"/>
        <end position="54"/>
    </location>
</feature>
<evidence type="ECO:0000256" key="3">
    <source>
        <dbReference type="ARBA" id="ARBA00022989"/>
    </source>
</evidence>
<dbReference type="OrthoDB" id="5423111at2759"/>
<sequence>MKVANVALRALQLLITIIIMSLVGNMIAMGASPAVVNYVMFCAVIALLALLYLLPAAVTDGLNFHAALPTALDGAIVLFWFCAAVALAAELGVHSCSNRDYVTSNKVMRGASQESSACREAQAATAFLWFGWVTFVGTLAMSAMGFKSGGGASGGIRRGPAMAQV</sequence>
<dbReference type="Proteomes" id="UP000225277">
    <property type="component" value="Unassembled WGS sequence"/>
</dbReference>
<proteinExistence type="predicted"/>
<evidence type="ECO:0000256" key="2">
    <source>
        <dbReference type="ARBA" id="ARBA00022692"/>
    </source>
</evidence>
<protein>
    <submittedName>
        <fullName evidence="7">Related to non-classical export protein Nce102</fullName>
    </submittedName>
</protein>
<dbReference type="Pfam" id="PF01284">
    <property type="entry name" value="MARVEL"/>
    <property type="match status" value="1"/>
</dbReference>
<feature type="transmembrane region" description="Helical" evidence="5">
    <location>
        <begin position="126"/>
        <end position="146"/>
    </location>
</feature>
<dbReference type="AlphaFoldDB" id="A0A2D3VBM8"/>
<feature type="transmembrane region" description="Helical" evidence="5">
    <location>
        <begin position="6"/>
        <end position="28"/>
    </location>
</feature>
<reference evidence="7 8" key="1">
    <citation type="submission" date="2016-03" db="EMBL/GenBank/DDBJ databases">
        <authorList>
            <person name="Ploux O."/>
        </authorList>
    </citation>
    <scope>NUCLEOTIDE SEQUENCE [LARGE SCALE GENOMIC DNA]</scope>
    <source>
        <strain evidence="7 8">URUG2</strain>
    </source>
</reference>
<organism evidence="7 8">
    <name type="scientific">Ramularia collo-cygni</name>
    <dbReference type="NCBI Taxonomy" id="112498"/>
    <lineage>
        <taxon>Eukaryota</taxon>
        <taxon>Fungi</taxon>
        <taxon>Dikarya</taxon>
        <taxon>Ascomycota</taxon>
        <taxon>Pezizomycotina</taxon>
        <taxon>Dothideomycetes</taxon>
        <taxon>Dothideomycetidae</taxon>
        <taxon>Mycosphaerellales</taxon>
        <taxon>Mycosphaerellaceae</taxon>
        <taxon>Ramularia</taxon>
    </lineage>
</organism>
<dbReference type="InterPro" id="IPR008253">
    <property type="entry name" value="Marvel"/>
</dbReference>
<evidence type="ECO:0000256" key="1">
    <source>
        <dbReference type="ARBA" id="ARBA00004141"/>
    </source>
</evidence>
<evidence type="ECO:0000256" key="5">
    <source>
        <dbReference type="SAM" id="Phobius"/>
    </source>
</evidence>